<dbReference type="SMART" id="SM00248">
    <property type="entry name" value="ANK"/>
    <property type="match status" value="15"/>
</dbReference>
<dbReference type="PANTHER" id="PTHR24198">
    <property type="entry name" value="ANKYRIN REPEAT AND PROTEIN KINASE DOMAIN-CONTAINING PROTEIN"/>
    <property type="match status" value="1"/>
</dbReference>
<keyword evidence="6" id="KW-1185">Reference proteome</keyword>
<dbReference type="Pfam" id="PF00023">
    <property type="entry name" value="Ank"/>
    <property type="match status" value="1"/>
</dbReference>
<feature type="repeat" description="ANK" evidence="3">
    <location>
        <begin position="354"/>
        <end position="386"/>
    </location>
</feature>
<evidence type="ECO:0000259" key="4">
    <source>
        <dbReference type="Pfam" id="PF14420"/>
    </source>
</evidence>
<dbReference type="PANTHER" id="PTHR24198:SF165">
    <property type="entry name" value="ANKYRIN REPEAT-CONTAINING PROTEIN-RELATED"/>
    <property type="match status" value="1"/>
</dbReference>
<evidence type="ECO:0000313" key="5">
    <source>
        <dbReference type="EMBL" id="KAK0507502.1"/>
    </source>
</evidence>
<feature type="repeat" description="ANK" evidence="3">
    <location>
        <begin position="557"/>
        <end position="589"/>
    </location>
</feature>
<feature type="repeat" description="ANK" evidence="3">
    <location>
        <begin position="716"/>
        <end position="748"/>
    </location>
</feature>
<feature type="domain" description="Clr5" evidence="4">
    <location>
        <begin position="11"/>
        <end position="61"/>
    </location>
</feature>
<dbReference type="EMBL" id="JAFEKC020000023">
    <property type="protein sequence ID" value="KAK0507502.1"/>
    <property type="molecule type" value="Genomic_DNA"/>
</dbReference>
<evidence type="ECO:0000313" key="6">
    <source>
        <dbReference type="Proteomes" id="UP001166286"/>
    </source>
</evidence>
<dbReference type="Pfam" id="PF12796">
    <property type="entry name" value="Ank_2"/>
    <property type="match status" value="4"/>
</dbReference>
<dbReference type="Gene3D" id="1.25.40.20">
    <property type="entry name" value="Ankyrin repeat-containing domain"/>
    <property type="match status" value="3"/>
</dbReference>
<comment type="caution">
    <text evidence="5">The sequence shown here is derived from an EMBL/GenBank/DDBJ whole genome shotgun (WGS) entry which is preliminary data.</text>
</comment>
<dbReference type="InterPro" id="IPR002110">
    <property type="entry name" value="Ankyrin_rpt"/>
</dbReference>
<protein>
    <recommendedName>
        <fullName evidence="4">Clr5 domain-containing protein</fullName>
    </recommendedName>
</protein>
<organism evidence="5 6">
    <name type="scientific">Cladonia borealis</name>
    <dbReference type="NCBI Taxonomy" id="184061"/>
    <lineage>
        <taxon>Eukaryota</taxon>
        <taxon>Fungi</taxon>
        <taxon>Dikarya</taxon>
        <taxon>Ascomycota</taxon>
        <taxon>Pezizomycotina</taxon>
        <taxon>Lecanoromycetes</taxon>
        <taxon>OSLEUM clade</taxon>
        <taxon>Lecanoromycetidae</taxon>
        <taxon>Lecanorales</taxon>
        <taxon>Lecanorineae</taxon>
        <taxon>Cladoniaceae</taxon>
        <taxon>Cladonia</taxon>
    </lineage>
</organism>
<name>A0AA39QQW9_9LECA</name>
<dbReference type="AlphaFoldDB" id="A0AA39QQW9"/>
<dbReference type="SUPFAM" id="SSF48403">
    <property type="entry name" value="Ankyrin repeat"/>
    <property type="match status" value="3"/>
</dbReference>
<dbReference type="InterPro" id="IPR036770">
    <property type="entry name" value="Ankyrin_rpt-contain_sf"/>
</dbReference>
<evidence type="ECO:0000256" key="2">
    <source>
        <dbReference type="ARBA" id="ARBA00023043"/>
    </source>
</evidence>
<feature type="repeat" description="ANK" evidence="3">
    <location>
        <begin position="970"/>
        <end position="1002"/>
    </location>
</feature>
<dbReference type="Proteomes" id="UP001166286">
    <property type="component" value="Unassembled WGS sequence"/>
</dbReference>
<keyword evidence="1" id="KW-0677">Repeat</keyword>
<proteinExistence type="predicted"/>
<gene>
    <name evidence="5" type="ORF">JMJ35_010025</name>
</gene>
<sequence length="1091" mass="119457">MPTQTTKNIPEKVWLTHQQTLKRLWIDEDKPLLGEHGVIDIMQRDHNFSASKYQYNKRFKHLNWKKNHKKSDWEQLSAVIEERDRQGKESEVYIHGRLQSREKVRKEIARYNLSRVRQLYPTSRRDLPEGFAIRSPVLNSTMSFTLNLPFKLFEESLRAEKSLLCHQAPAIQTVPFVPIAVDPIFGKSDAEELLPEIPVEQIGRGERKVSAEAHSILQTSSGTSTPSTSVLAALKSVLPDSIDEEVLSSSSIVCLDTKVFKSPFQRQILFSVANNFAGIGASDIGSVIRFLRTEMDETLYQLILHSPGYLSRAIAQNIFKGAIEAGDASIVDLLLTDRLAGIDVNRQLCSVDGESLTPIERASALGHADVIRSLLRHHADVNQTLRPRQGFGGALDYAIGVPVIKFKTKDPEIFRMLLQAGGDLSDRQIANIIDHGHGKVIFLIAAKITRKNFIKWSERGVLHRAVEHWKERTSIAMIEIMVDAGIDLDCSYTSYLKPQRVIDIAAQRGSLKMVEMLLNNRASLSGDTLTYAVKSTNEDLIRFLLDRGADINMIGTLGMTALEVAIRDRNAPVISLLEERGAFVNLKDSKHVSASLMAASKTGDVAFTKHLLELQCQISPDDLGRALNQAIIGGFEEAAMVLLDAGAKSNSSLVYAVESCNPAFVFALLDMGAALDNSGQSGSPIQVALKNGNRPVLEALLLAGADINYFGGSEPSEKPALTLAVAQKDYGLVQFLLNSGADINIHNIKFPVFTALGTAAQNGDLRMAQFLLDRGADPHDSDALEKAMSTNRKLFDLLIQEHKARYPMGRKGFGSEALVQAIRMSEECDVRVLLDIGGNGDTMIHRHSEQIVTPLGVAISSERKGVRGFTELFLLKGYDPNGIVSEIGLVGRPRFVRLPLRTTALLAAVGTHNSSTVEQLIRHGANCNLPAWGPVKRTPLQRAAEIGSINLVELLLNHGANVNGPAATRGGGTALQFAAIGGYIPIACLLLDHKADVDAPGSKVNSRTALEGAAEHGRLDMVQLLLNAEAGSSGRDLAQFTRAKALAKENGHFYISDLLDAHTKSQNQFSQLDMAVDDDYESMVNWSGNES</sequence>
<keyword evidence="2 3" id="KW-0040">ANK repeat</keyword>
<feature type="repeat" description="ANK" evidence="3">
    <location>
        <begin position="524"/>
        <end position="556"/>
    </location>
</feature>
<dbReference type="Pfam" id="PF14420">
    <property type="entry name" value="Clr5"/>
    <property type="match status" value="1"/>
</dbReference>
<accession>A0AA39QQW9</accession>
<dbReference type="PROSITE" id="PS50297">
    <property type="entry name" value="ANK_REP_REGION"/>
    <property type="match status" value="5"/>
</dbReference>
<evidence type="ECO:0000256" key="3">
    <source>
        <dbReference type="PROSITE-ProRule" id="PRU00023"/>
    </source>
</evidence>
<evidence type="ECO:0000256" key="1">
    <source>
        <dbReference type="ARBA" id="ARBA00022737"/>
    </source>
</evidence>
<feature type="repeat" description="ANK" evidence="3">
    <location>
        <begin position="754"/>
        <end position="783"/>
    </location>
</feature>
<feature type="repeat" description="ANK" evidence="3">
    <location>
        <begin position="1005"/>
        <end position="1037"/>
    </location>
</feature>
<reference evidence="5" key="1">
    <citation type="submission" date="2023-03" db="EMBL/GenBank/DDBJ databases">
        <title>Complete genome of Cladonia borealis.</title>
        <authorList>
            <person name="Park H."/>
        </authorList>
    </citation>
    <scope>NUCLEOTIDE SEQUENCE</scope>
    <source>
        <strain evidence="5">ANT050790</strain>
    </source>
</reference>
<feature type="repeat" description="ANK" evidence="3">
    <location>
        <begin position="935"/>
        <end position="967"/>
    </location>
</feature>
<dbReference type="InterPro" id="IPR025676">
    <property type="entry name" value="Clr5_dom"/>
</dbReference>
<dbReference type="PROSITE" id="PS50088">
    <property type="entry name" value="ANK_REPEAT"/>
    <property type="match status" value="9"/>
</dbReference>
<feature type="repeat" description="ANK" evidence="3">
    <location>
        <begin position="680"/>
        <end position="712"/>
    </location>
</feature>